<evidence type="ECO:0000313" key="2">
    <source>
        <dbReference type="Proteomes" id="UP001501521"/>
    </source>
</evidence>
<sequence>MYRGKTKLGIATAGNTRTVYGDLVPLASELYTDAGQQIVTRYRVILPVSAGLVVASDEVVVDGVKYAPKGDAEPHRLGGRLHHYEAVVERVQG</sequence>
<name>A0ABP9EYF8_9ACTN</name>
<dbReference type="Proteomes" id="UP001501521">
    <property type="component" value="Unassembled WGS sequence"/>
</dbReference>
<proteinExistence type="predicted"/>
<dbReference type="RefSeq" id="WP_345577765.1">
    <property type="nucleotide sequence ID" value="NZ_BAABLV010000005.1"/>
</dbReference>
<evidence type="ECO:0008006" key="3">
    <source>
        <dbReference type="Google" id="ProtNLM"/>
    </source>
</evidence>
<accession>A0ABP9EYF8</accession>
<gene>
    <name evidence="1" type="ORF">GCM10025789_02420</name>
</gene>
<keyword evidence="2" id="KW-1185">Reference proteome</keyword>
<protein>
    <recommendedName>
        <fullName evidence="3">Head-to-tail stopper</fullName>
    </recommendedName>
</protein>
<organism evidence="1 2">
    <name type="scientific">Tessaracoccus lubricantis</name>
    <dbReference type="NCBI Taxonomy" id="545543"/>
    <lineage>
        <taxon>Bacteria</taxon>
        <taxon>Bacillati</taxon>
        <taxon>Actinomycetota</taxon>
        <taxon>Actinomycetes</taxon>
        <taxon>Propionibacteriales</taxon>
        <taxon>Propionibacteriaceae</taxon>
        <taxon>Tessaracoccus</taxon>
    </lineage>
</organism>
<evidence type="ECO:0000313" key="1">
    <source>
        <dbReference type="EMBL" id="GAA4889519.1"/>
    </source>
</evidence>
<reference evidence="2" key="1">
    <citation type="journal article" date="2019" name="Int. J. Syst. Evol. Microbiol.">
        <title>The Global Catalogue of Microorganisms (GCM) 10K type strain sequencing project: providing services to taxonomists for standard genome sequencing and annotation.</title>
        <authorList>
            <consortium name="The Broad Institute Genomics Platform"/>
            <consortium name="The Broad Institute Genome Sequencing Center for Infectious Disease"/>
            <person name="Wu L."/>
            <person name="Ma J."/>
        </authorList>
    </citation>
    <scope>NUCLEOTIDE SEQUENCE [LARGE SCALE GENOMIC DNA]</scope>
    <source>
        <strain evidence="2">JCM 19125</strain>
    </source>
</reference>
<dbReference type="EMBL" id="BAABLV010000005">
    <property type="protein sequence ID" value="GAA4889519.1"/>
    <property type="molecule type" value="Genomic_DNA"/>
</dbReference>
<comment type="caution">
    <text evidence="1">The sequence shown here is derived from an EMBL/GenBank/DDBJ whole genome shotgun (WGS) entry which is preliminary data.</text>
</comment>